<dbReference type="Pfam" id="PF01368">
    <property type="entry name" value="DHH"/>
    <property type="match status" value="1"/>
</dbReference>
<dbReference type="AlphaFoldDB" id="A0AAE0KZW1"/>
<feature type="domain" description="DDH" evidence="1">
    <location>
        <begin position="114"/>
        <end position="249"/>
    </location>
</feature>
<reference evidence="2 3" key="1">
    <citation type="journal article" date="2015" name="Genome Biol. Evol.">
        <title>Comparative Genomics of a Bacterivorous Green Alga Reveals Evolutionary Causalities and Consequences of Phago-Mixotrophic Mode of Nutrition.</title>
        <authorList>
            <person name="Burns J.A."/>
            <person name="Paasch A."/>
            <person name="Narechania A."/>
            <person name="Kim E."/>
        </authorList>
    </citation>
    <scope>NUCLEOTIDE SEQUENCE [LARGE SCALE GENOMIC DNA]</scope>
    <source>
        <strain evidence="2 3">PLY_AMNH</strain>
    </source>
</reference>
<dbReference type="InterPro" id="IPR001667">
    <property type="entry name" value="DDH_dom"/>
</dbReference>
<dbReference type="EMBL" id="LGRX02012720">
    <property type="protein sequence ID" value="KAK3266943.1"/>
    <property type="molecule type" value="Genomic_DNA"/>
</dbReference>
<dbReference type="InterPro" id="IPR038763">
    <property type="entry name" value="DHH_sf"/>
</dbReference>
<proteinExistence type="predicted"/>
<gene>
    <name evidence="2" type="ORF">CYMTET_24468</name>
</gene>
<name>A0AAE0KZW1_9CHLO</name>
<evidence type="ECO:0000313" key="2">
    <source>
        <dbReference type="EMBL" id="KAK3266943.1"/>
    </source>
</evidence>
<keyword evidence="3" id="KW-1185">Reference proteome</keyword>
<sequence length="432" mass="48024">MCAENAPLHRDKRRIRVVAIYIIHTDFGEGRLCISSEKLVNQAKTRRVRARGIHSACVSTQRDSALYTRSHTTWRRACSRTSSQNMDEGVVALNEFLATARRLSQQADGTALTVVLGNEAADLDSMVCAIMYAFLLSQRATVDSPRSVPVINIPRQDLSLRPDAVWILQQVGVDLQSLVFLDDLDLAALLASGRLHSLVLVDHNRLAARQADLEPAVVEILDHHMDEGMYGNSKRTITTVGSCTSLVAKAWHSRPEALPLLLSSSGLRRLMRGVILLDTCNFDPSQGRGTPLDEQVIKEMVAAEPHDSEDLYEELRLRRFDISAMSTPDLLRKYYPTRSRAPPQADVVCTQSPPLSYTCSWPSDEKLSRPGDVECNCKILSPRRSATKIPALVTEATKLCPLVTWRVTKIPCPLVTWSATKTLCPLVTWECN</sequence>
<comment type="caution">
    <text evidence="2">The sequence shown here is derived from an EMBL/GenBank/DDBJ whole genome shotgun (WGS) entry which is preliminary data.</text>
</comment>
<dbReference type="Gene3D" id="3.90.1640.10">
    <property type="entry name" value="inorganic pyrophosphatase (n-terminal core)"/>
    <property type="match status" value="1"/>
</dbReference>
<dbReference type="Proteomes" id="UP001190700">
    <property type="component" value="Unassembled WGS sequence"/>
</dbReference>
<dbReference type="GO" id="GO:0004309">
    <property type="term" value="F:exopolyphosphatase activity"/>
    <property type="evidence" value="ECO:0007669"/>
    <property type="project" value="TreeGrafter"/>
</dbReference>
<dbReference type="SUPFAM" id="SSF64182">
    <property type="entry name" value="DHH phosphoesterases"/>
    <property type="match status" value="1"/>
</dbReference>
<protein>
    <recommendedName>
        <fullName evidence="1">DDH domain-containing protein</fullName>
    </recommendedName>
</protein>
<accession>A0AAE0KZW1</accession>
<evidence type="ECO:0000313" key="3">
    <source>
        <dbReference type="Proteomes" id="UP001190700"/>
    </source>
</evidence>
<dbReference type="PANTHER" id="PTHR12112:SF39">
    <property type="entry name" value="EG:152A3.5 PROTEIN (FBGN0003116_PN PROTEIN)"/>
    <property type="match status" value="1"/>
</dbReference>
<dbReference type="GO" id="GO:0005737">
    <property type="term" value="C:cytoplasm"/>
    <property type="evidence" value="ECO:0007669"/>
    <property type="project" value="TreeGrafter"/>
</dbReference>
<evidence type="ECO:0000259" key="1">
    <source>
        <dbReference type="Pfam" id="PF01368"/>
    </source>
</evidence>
<organism evidence="2 3">
    <name type="scientific">Cymbomonas tetramitiformis</name>
    <dbReference type="NCBI Taxonomy" id="36881"/>
    <lineage>
        <taxon>Eukaryota</taxon>
        <taxon>Viridiplantae</taxon>
        <taxon>Chlorophyta</taxon>
        <taxon>Pyramimonadophyceae</taxon>
        <taxon>Pyramimonadales</taxon>
        <taxon>Pyramimonadaceae</taxon>
        <taxon>Cymbomonas</taxon>
    </lineage>
</organism>
<dbReference type="PANTHER" id="PTHR12112">
    <property type="entry name" value="BNIP - RELATED"/>
    <property type="match status" value="1"/>
</dbReference>